<evidence type="ECO:0000313" key="10">
    <source>
        <dbReference type="Proteomes" id="UP000306575"/>
    </source>
</evidence>
<dbReference type="Proteomes" id="UP000306575">
    <property type="component" value="Unassembled WGS sequence"/>
</dbReference>
<evidence type="ECO:0000256" key="5">
    <source>
        <dbReference type="ARBA" id="ARBA00022984"/>
    </source>
</evidence>
<dbReference type="PANTHER" id="PTHR38589">
    <property type="entry name" value="BLR0621 PROTEIN"/>
    <property type="match status" value="1"/>
</dbReference>
<comment type="similarity">
    <text evidence="2">Belongs to the YkuD family.</text>
</comment>
<dbReference type="UniPathway" id="UPA00219"/>
<dbReference type="RefSeq" id="WP_138016506.1">
    <property type="nucleotide sequence ID" value="NZ_SULI01000012.1"/>
</dbReference>
<keyword evidence="10" id="KW-1185">Reference proteome</keyword>
<dbReference type="PANTHER" id="PTHR38589:SF1">
    <property type="entry name" value="BLR0621 PROTEIN"/>
    <property type="match status" value="1"/>
</dbReference>
<dbReference type="GO" id="GO:0008360">
    <property type="term" value="P:regulation of cell shape"/>
    <property type="evidence" value="ECO:0007669"/>
    <property type="project" value="UniProtKB-UniRule"/>
</dbReference>
<dbReference type="AlphaFoldDB" id="A0A4U7N1F9"/>
<dbReference type="CDD" id="cd16913">
    <property type="entry name" value="YkuD_like"/>
    <property type="match status" value="1"/>
</dbReference>
<evidence type="ECO:0000313" key="9">
    <source>
        <dbReference type="EMBL" id="TKZ19470.1"/>
    </source>
</evidence>
<dbReference type="PROSITE" id="PS52029">
    <property type="entry name" value="LD_TPASE"/>
    <property type="match status" value="1"/>
</dbReference>
<evidence type="ECO:0000256" key="7">
    <source>
        <dbReference type="PROSITE-ProRule" id="PRU01373"/>
    </source>
</evidence>
<name>A0A4U7N1F9_9RHOB</name>
<feature type="active site" description="Nucleophile" evidence="7">
    <location>
        <position position="140"/>
    </location>
</feature>
<dbReference type="InterPro" id="IPR005490">
    <property type="entry name" value="LD_TPept_cat_dom"/>
</dbReference>
<comment type="pathway">
    <text evidence="1 7">Cell wall biogenesis; peptidoglycan biosynthesis.</text>
</comment>
<comment type="caution">
    <text evidence="9">The sequence shown here is derived from an EMBL/GenBank/DDBJ whole genome shotgun (WGS) entry which is preliminary data.</text>
</comment>
<dbReference type="Gene3D" id="2.40.440.10">
    <property type="entry name" value="L,D-transpeptidase catalytic domain-like"/>
    <property type="match status" value="1"/>
</dbReference>
<dbReference type="InterPro" id="IPR038063">
    <property type="entry name" value="Transpep_catalytic_dom"/>
</dbReference>
<keyword evidence="6 7" id="KW-0961">Cell wall biogenesis/degradation</keyword>
<accession>A0A4U7N1F9</accession>
<dbReference type="GO" id="GO:0004180">
    <property type="term" value="F:carboxypeptidase activity"/>
    <property type="evidence" value="ECO:0007669"/>
    <property type="project" value="UniProtKB-ARBA"/>
</dbReference>
<sequence>MRPNDLVLTPTGLRFLGRHFPCTIGRNGLTSTKQEGDGATPRGIHHITGVLYRPDRILAPTCWAQPIKIGDLWSDDSADPAYNQQVKAPYAPSHEHLRRPDPLYDLIFLTDWNWPKAVPGKGSAIFLHQYRRKGAPTEGCIAFRRDHLYWIASRLHIGTRLIVR</sequence>
<evidence type="ECO:0000256" key="6">
    <source>
        <dbReference type="ARBA" id="ARBA00023316"/>
    </source>
</evidence>
<dbReference type="Pfam" id="PF03734">
    <property type="entry name" value="YkuD"/>
    <property type="match status" value="1"/>
</dbReference>
<protein>
    <recommendedName>
        <fullName evidence="8">L,D-TPase catalytic domain-containing protein</fullName>
    </recommendedName>
</protein>
<dbReference type="OrthoDB" id="9804204at2"/>
<reference evidence="9 10" key="1">
    <citation type="submission" date="2019-04" db="EMBL/GenBank/DDBJ databases">
        <title>Genome sequence of Pelagicola litoralis CL-ES2.</title>
        <authorList>
            <person name="Cao J."/>
        </authorList>
    </citation>
    <scope>NUCLEOTIDE SEQUENCE [LARGE SCALE GENOMIC DNA]</scope>
    <source>
        <strain evidence="9 10">CL-ES2</strain>
    </source>
</reference>
<evidence type="ECO:0000256" key="2">
    <source>
        <dbReference type="ARBA" id="ARBA00005992"/>
    </source>
</evidence>
<dbReference type="GO" id="GO:0009252">
    <property type="term" value="P:peptidoglycan biosynthetic process"/>
    <property type="evidence" value="ECO:0007669"/>
    <property type="project" value="UniProtKB-UniPathway"/>
</dbReference>
<feature type="active site" description="Proton donor/acceptor" evidence="7">
    <location>
        <position position="128"/>
    </location>
</feature>
<evidence type="ECO:0000259" key="8">
    <source>
        <dbReference type="PROSITE" id="PS52029"/>
    </source>
</evidence>
<dbReference type="SUPFAM" id="SSF141523">
    <property type="entry name" value="L,D-transpeptidase catalytic domain-like"/>
    <property type="match status" value="1"/>
</dbReference>
<evidence type="ECO:0000256" key="4">
    <source>
        <dbReference type="ARBA" id="ARBA00022960"/>
    </source>
</evidence>
<keyword evidence="5 7" id="KW-0573">Peptidoglycan synthesis</keyword>
<feature type="domain" description="L,D-TPase catalytic" evidence="8">
    <location>
        <begin position="1"/>
        <end position="164"/>
    </location>
</feature>
<proteinExistence type="inferred from homology"/>
<evidence type="ECO:0000256" key="3">
    <source>
        <dbReference type="ARBA" id="ARBA00022679"/>
    </source>
</evidence>
<evidence type="ECO:0000256" key="1">
    <source>
        <dbReference type="ARBA" id="ARBA00004752"/>
    </source>
</evidence>
<organism evidence="9 10">
    <name type="scientific">Shimia litoralis</name>
    <dbReference type="NCBI Taxonomy" id="420403"/>
    <lineage>
        <taxon>Bacteria</taxon>
        <taxon>Pseudomonadati</taxon>
        <taxon>Pseudomonadota</taxon>
        <taxon>Alphaproteobacteria</taxon>
        <taxon>Rhodobacterales</taxon>
        <taxon>Roseobacteraceae</taxon>
    </lineage>
</organism>
<dbReference type="EMBL" id="SULI01000012">
    <property type="protein sequence ID" value="TKZ19470.1"/>
    <property type="molecule type" value="Genomic_DNA"/>
</dbReference>
<dbReference type="GO" id="GO:0016740">
    <property type="term" value="F:transferase activity"/>
    <property type="evidence" value="ECO:0007669"/>
    <property type="project" value="UniProtKB-KW"/>
</dbReference>
<keyword evidence="4 7" id="KW-0133">Cell shape</keyword>
<keyword evidence="3" id="KW-0808">Transferase</keyword>
<dbReference type="GO" id="GO:0071555">
    <property type="term" value="P:cell wall organization"/>
    <property type="evidence" value="ECO:0007669"/>
    <property type="project" value="UniProtKB-UniRule"/>
</dbReference>
<gene>
    <name evidence="9" type="ORF">FAP39_11290</name>
</gene>